<dbReference type="GO" id="GO:0004499">
    <property type="term" value="F:N,N-dimethylaniline monooxygenase activity"/>
    <property type="evidence" value="ECO:0007669"/>
    <property type="project" value="InterPro"/>
</dbReference>
<dbReference type="Gene3D" id="3.50.50.60">
    <property type="entry name" value="FAD/NAD(P)-binding domain"/>
    <property type="match status" value="2"/>
</dbReference>
<dbReference type="InterPro" id="IPR036188">
    <property type="entry name" value="FAD/NAD-bd_sf"/>
</dbReference>
<comment type="similarity">
    <text evidence="1">Belongs to the FMO family.</text>
</comment>
<organism evidence="5 6">
    <name type="scientific">Lachancea quebecensis</name>
    <dbReference type="NCBI Taxonomy" id="1654605"/>
    <lineage>
        <taxon>Eukaryota</taxon>
        <taxon>Fungi</taxon>
        <taxon>Dikarya</taxon>
        <taxon>Ascomycota</taxon>
        <taxon>Saccharomycotina</taxon>
        <taxon>Saccharomycetes</taxon>
        <taxon>Saccharomycetales</taxon>
        <taxon>Saccharomycetaceae</taxon>
        <taxon>Lachancea</taxon>
    </lineage>
</organism>
<keyword evidence="4" id="KW-0560">Oxidoreductase</keyword>
<dbReference type="InterPro" id="IPR050346">
    <property type="entry name" value="FMO-like"/>
</dbReference>
<dbReference type="OrthoDB" id="66881at2759"/>
<reference evidence="6" key="1">
    <citation type="submission" date="2015-10" db="EMBL/GenBank/DDBJ databases">
        <authorList>
            <person name="Devillers H."/>
        </authorList>
    </citation>
    <scope>NUCLEOTIDE SEQUENCE [LARGE SCALE GENOMIC DNA]</scope>
</reference>
<keyword evidence="2" id="KW-0285">Flavoprotein</keyword>
<dbReference type="GO" id="GO:0050660">
    <property type="term" value="F:flavin adenine dinucleotide binding"/>
    <property type="evidence" value="ECO:0007669"/>
    <property type="project" value="InterPro"/>
</dbReference>
<protein>
    <submittedName>
        <fullName evidence="5">LAQU0S03e06942g1_1</fullName>
    </submittedName>
</protein>
<dbReference type="PANTHER" id="PTHR23023">
    <property type="entry name" value="DIMETHYLANILINE MONOOXYGENASE"/>
    <property type="match status" value="1"/>
</dbReference>
<dbReference type="EMBL" id="LN890565">
    <property type="protein sequence ID" value="CUS21627.1"/>
    <property type="molecule type" value="Genomic_DNA"/>
</dbReference>
<keyword evidence="3" id="KW-0274">FAD</keyword>
<dbReference type="AlphaFoldDB" id="A0A0N7ML91"/>
<dbReference type="Proteomes" id="UP000236544">
    <property type="component" value="Unassembled WGS sequence"/>
</dbReference>
<dbReference type="Pfam" id="PF00743">
    <property type="entry name" value="FMO-like"/>
    <property type="match status" value="1"/>
</dbReference>
<proteinExistence type="inferred from homology"/>
<keyword evidence="6" id="KW-1185">Reference proteome</keyword>
<evidence type="ECO:0000313" key="6">
    <source>
        <dbReference type="Proteomes" id="UP000236544"/>
    </source>
</evidence>
<dbReference type="Pfam" id="PF13450">
    <property type="entry name" value="NAD_binding_8"/>
    <property type="match status" value="1"/>
</dbReference>
<dbReference type="GO" id="GO:0050661">
    <property type="term" value="F:NADP binding"/>
    <property type="evidence" value="ECO:0007669"/>
    <property type="project" value="InterPro"/>
</dbReference>
<evidence type="ECO:0000256" key="4">
    <source>
        <dbReference type="ARBA" id="ARBA00023002"/>
    </source>
</evidence>
<dbReference type="InterPro" id="IPR020946">
    <property type="entry name" value="Flavin_mOase-like"/>
</dbReference>
<accession>A0A0N7ML91</accession>
<gene>
    <name evidence="5" type="ORF">LAQU0_S03e06942g</name>
</gene>
<dbReference type="SUPFAM" id="SSF51905">
    <property type="entry name" value="FAD/NAD(P)-binding domain"/>
    <property type="match status" value="1"/>
</dbReference>
<name>A0A0N7ML91_9SACH</name>
<sequence length="571" mass="64191">MCPIRKIAVIGGGPAGLIAANDLVKEAETQKWEVVGFEARNSLGGVWSDKPGSRIDSPQVFEELRKMPHNPATSHSPEDIFQYGSPLVNNGRIASLRPFDGTSVTKPLRLVHKALPRDGLINSSKTGIYDGLMTNVPGELMVFGPEKLKTGASQSPDISPLITLDQVQRNFTDFIEESEGSNVFRTNTCVEYLDKISLDKWVVVARHHLPGEEKDEWYMEIFDAVVVANGHFACPYVPFYMSSLTGLESGIHEFNTQFPNVLSHVRDLDIWYNKRFPILKKEISQDKRRVVIVGKSFSAMDVLKRLVPLLDGAQGNLEIILSSNTPPMPENTANPFYWFDEWLSKTSKVKVKGPIMKFVSSEDMPALRFQDGSAIDNISDVIFATGYLFTFPFISRKLLENYRVHITSDPRNIGAAPSNVSRVTSLYLHTFAIADPTMGFVGVSSNANFQSFNISSQAIRGVWSKFNNYFNQENPRDGPIFNSIWSMVLPSIQEQLKWAQERLSKTGNNGAFHFYYPLSVLKEGWLDYCKPLFKEESHDTMLFPDNSAELSERGIQILKARFLDTMGPEHL</sequence>
<evidence type="ECO:0000313" key="5">
    <source>
        <dbReference type="EMBL" id="CUS21627.1"/>
    </source>
</evidence>
<evidence type="ECO:0000256" key="2">
    <source>
        <dbReference type="ARBA" id="ARBA00022630"/>
    </source>
</evidence>
<evidence type="ECO:0000256" key="3">
    <source>
        <dbReference type="ARBA" id="ARBA00022827"/>
    </source>
</evidence>
<evidence type="ECO:0000256" key="1">
    <source>
        <dbReference type="ARBA" id="ARBA00009183"/>
    </source>
</evidence>